<organism evidence="2 3">
    <name type="scientific">Datura stramonium</name>
    <name type="common">Jimsonweed</name>
    <name type="synonym">Common thornapple</name>
    <dbReference type="NCBI Taxonomy" id="4076"/>
    <lineage>
        <taxon>Eukaryota</taxon>
        <taxon>Viridiplantae</taxon>
        <taxon>Streptophyta</taxon>
        <taxon>Embryophyta</taxon>
        <taxon>Tracheophyta</taxon>
        <taxon>Spermatophyta</taxon>
        <taxon>Magnoliopsida</taxon>
        <taxon>eudicotyledons</taxon>
        <taxon>Gunneridae</taxon>
        <taxon>Pentapetalae</taxon>
        <taxon>asterids</taxon>
        <taxon>lamiids</taxon>
        <taxon>Solanales</taxon>
        <taxon>Solanaceae</taxon>
        <taxon>Solanoideae</taxon>
        <taxon>Datureae</taxon>
        <taxon>Datura</taxon>
    </lineage>
</organism>
<keyword evidence="1" id="KW-0812">Transmembrane</keyword>
<dbReference type="EMBL" id="JACEIK010002710">
    <property type="protein sequence ID" value="MCD9638499.1"/>
    <property type="molecule type" value="Genomic_DNA"/>
</dbReference>
<feature type="non-terminal residue" evidence="2">
    <location>
        <position position="100"/>
    </location>
</feature>
<comment type="caution">
    <text evidence="2">The sequence shown here is derived from an EMBL/GenBank/DDBJ whole genome shotgun (WGS) entry which is preliminary data.</text>
</comment>
<evidence type="ECO:0000313" key="2">
    <source>
        <dbReference type="EMBL" id="MCD9638499.1"/>
    </source>
</evidence>
<reference evidence="2 3" key="1">
    <citation type="journal article" date="2021" name="BMC Genomics">
        <title>Datura genome reveals duplications of psychoactive alkaloid biosynthetic genes and high mutation rate following tissue culture.</title>
        <authorList>
            <person name="Rajewski A."/>
            <person name="Carter-House D."/>
            <person name="Stajich J."/>
            <person name="Litt A."/>
        </authorList>
    </citation>
    <scope>NUCLEOTIDE SEQUENCE [LARGE SCALE GENOMIC DNA]</scope>
    <source>
        <strain evidence="2">AR-01</strain>
    </source>
</reference>
<gene>
    <name evidence="2" type="ORF">HAX54_022504</name>
</gene>
<keyword evidence="1" id="KW-0472">Membrane</keyword>
<accession>A0ABS8UWY6</accession>
<protein>
    <submittedName>
        <fullName evidence="2">Uncharacterized protein</fullName>
    </submittedName>
</protein>
<name>A0ABS8UWY6_DATST</name>
<keyword evidence="3" id="KW-1185">Reference proteome</keyword>
<proteinExistence type="predicted"/>
<evidence type="ECO:0000256" key="1">
    <source>
        <dbReference type="SAM" id="Phobius"/>
    </source>
</evidence>
<evidence type="ECO:0000313" key="3">
    <source>
        <dbReference type="Proteomes" id="UP000823775"/>
    </source>
</evidence>
<sequence>MCSLRNKGGGSSAIVVYVVVFVGVVKFAGERERRGGIMQLADVEWSGDVWLASCRPKRSKTRNKRKGTERDEGWPVLMEVMENSLAAWVLLENDGMERKG</sequence>
<feature type="transmembrane region" description="Helical" evidence="1">
    <location>
        <begin position="12"/>
        <end position="29"/>
    </location>
</feature>
<dbReference type="Proteomes" id="UP000823775">
    <property type="component" value="Unassembled WGS sequence"/>
</dbReference>
<keyword evidence="1" id="KW-1133">Transmembrane helix</keyword>